<evidence type="ECO:0000313" key="2">
    <source>
        <dbReference type="EMBL" id="APA10372.1"/>
    </source>
</evidence>
<sequence>MIDSSTSKFGGHSPAASDGNHCYSPSSPVNPTCAEPATTTEYREWPFQGFLKRTIIGNDTTHSRIPVATCTGASASAFYCRNIRC</sequence>
<name>A0A1D9Q6F0_SCLS1</name>
<accession>A0A1D9Q6F0</accession>
<dbReference type="AlphaFoldDB" id="A0A1D9Q6F0"/>
<reference evidence="3" key="1">
    <citation type="journal article" date="2017" name="Genome Biol. Evol.">
        <title>The complete genome sequence of the phytopathogenic fungus Sclerotinia sclerotiorum reveals insights into the genome architecture of broad host range pathogens.</title>
        <authorList>
            <person name="Derbyshire M."/>
            <person name="Denton-Giles M."/>
            <person name="Hegedus D."/>
            <person name="Seifbarghy S."/>
            <person name="Rollins J."/>
            <person name="van Kan J."/>
            <person name="Seidl M.F."/>
            <person name="Faino L."/>
            <person name="Mbengue M."/>
            <person name="Navaud O."/>
            <person name="Raffaele S."/>
            <person name="Hammond-Kosack K."/>
            <person name="Heard S."/>
            <person name="Oliver R."/>
        </authorList>
    </citation>
    <scope>NUCLEOTIDE SEQUENCE [LARGE SCALE GENOMIC DNA]</scope>
    <source>
        <strain evidence="3">ATCC 18683 / 1980 / Ss-1</strain>
    </source>
</reference>
<dbReference type="Proteomes" id="UP000177798">
    <property type="component" value="Chromosome 6"/>
</dbReference>
<proteinExistence type="predicted"/>
<feature type="region of interest" description="Disordered" evidence="1">
    <location>
        <begin position="1"/>
        <end position="35"/>
    </location>
</feature>
<dbReference type="OrthoDB" id="3440156at2759"/>
<dbReference type="EMBL" id="CP017819">
    <property type="protein sequence ID" value="APA10372.1"/>
    <property type="molecule type" value="Genomic_DNA"/>
</dbReference>
<evidence type="ECO:0000313" key="3">
    <source>
        <dbReference type="Proteomes" id="UP000177798"/>
    </source>
</evidence>
<evidence type="ECO:0000256" key="1">
    <source>
        <dbReference type="SAM" id="MobiDB-lite"/>
    </source>
</evidence>
<gene>
    <name evidence="2" type="ORF">sscle_06g051420</name>
</gene>
<organism evidence="2 3">
    <name type="scientific">Sclerotinia sclerotiorum (strain ATCC 18683 / 1980 / Ss-1)</name>
    <name type="common">White mold</name>
    <name type="synonym">Whetzelinia sclerotiorum</name>
    <dbReference type="NCBI Taxonomy" id="665079"/>
    <lineage>
        <taxon>Eukaryota</taxon>
        <taxon>Fungi</taxon>
        <taxon>Dikarya</taxon>
        <taxon>Ascomycota</taxon>
        <taxon>Pezizomycotina</taxon>
        <taxon>Leotiomycetes</taxon>
        <taxon>Helotiales</taxon>
        <taxon>Sclerotiniaceae</taxon>
        <taxon>Sclerotinia</taxon>
    </lineage>
</organism>
<protein>
    <submittedName>
        <fullName evidence="2">Uncharacterized protein</fullName>
    </submittedName>
</protein>
<dbReference type="VEuPathDB" id="FungiDB:sscle_06g051420"/>